<reference evidence="1" key="1">
    <citation type="journal article" date="2020" name="Stud. Mycol.">
        <title>101 Dothideomycetes genomes: a test case for predicting lifestyles and emergence of pathogens.</title>
        <authorList>
            <person name="Haridas S."/>
            <person name="Albert R."/>
            <person name="Binder M."/>
            <person name="Bloem J."/>
            <person name="Labutti K."/>
            <person name="Salamov A."/>
            <person name="Andreopoulos B."/>
            <person name="Baker S."/>
            <person name="Barry K."/>
            <person name="Bills G."/>
            <person name="Bluhm B."/>
            <person name="Cannon C."/>
            <person name="Castanera R."/>
            <person name="Culley D."/>
            <person name="Daum C."/>
            <person name="Ezra D."/>
            <person name="Gonzalez J."/>
            <person name="Henrissat B."/>
            <person name="Kuo A."/>
            <person name="Liang C."/>
            <person name="Lipzen A."/>
            <person name="Lutzoni F."/>
            <person name="Magnuson J."/>
            <person name="Mondo S."/>
            <person name="Nolan M."/>
            <person name="Ohm R."/>
            <person name="Pangilinan J."/>
            <person name="Park H.-J."/>
            <person name="Ramirez L."/>
            <person name="Alfaro M."/>
            <person name="Sun H."/>
            <person name="Tritt A."/>
            <person name="Yoshinaga Y."/>
            <person name="Zwiers L.-H."/>
            <person name="Turgeon B."/>
            <person name="Goodwin S."/>
            <person name="Spatafora J."/>
            <person name="Crous P."/>
            <person name="Grigoriev I."/>
        </authorList>
    </citation>
    <scope>NUCLEOTIDE SEQUENCE</scope>
    <source>
        <strain evidence="1">CBS 627.86</strain>
    </source>
</reference>
<evidence type="ECO:0000313" key="2">
    <source>
        <dbReference type="Proteomes" id="UP000799770"/>
    </source>
</evidence>
<dbReference type="EMBL" id="ML977366">
    <property type="protein sequence ID" value="KAF2106085.1"/>
    <property type="molecule type" value="Genomic_DNA"/>
</dbReference>
<name>A0A6A5YG88_9PLEO</name>
<dbReference type="Proteomes" id="UP000799770">
    <property type="component" value="Unassembled WGS sequence"/>
</dbReference>
<gene>
    <name evidence="1" type="ORF">BDV96DRAFT_607613</name>
</gene>
<organism evidence="1 2">
    <name type="scientific">Lophiotrema nucula</name>
    <dbReference type="NCBI Taxonomy" id="690887"/>
    <lineage>
        <taxon>Eukaryota</taxon>
        <taxon>Fungi</taxon>
        <taxon>Dikarya</taxon>
        <taxon>Ascomycota</taxon>
        <taxon>Pezizomycotina</taxon>
        <taxon>Dothideomycetes</taxon>
        <taxon>Pleosporomycetidae</taxon>
        <taxon>Pleosporales</taxon>
        <taxon>Lophiotremataceae</taxon>
        <taxon>Lophiotrema</taxon>
    </lineage>
</organism>
<accession>A0A6A5YG88</accession>
<sequence>MDQKATNSRNWPDIPTELKLDILRYHLTTDTALDAKKHGIFFRQNVLPLLRTRNNDLTNLALEIYYTSNTFVYSPNAISDRNDGLWEPKQPRFCRPSATIAQYIRHLEIRHISNDYYDHHEQWDYLLKSTGIESRQRLFPRLERLTVRIELGPRMTYCWLRESILELLRERKRELRTDTVKIIIEAVSSANSPCSGLPRSDLHINCEEKLIAAAECLAGNTSVLEAVDIPRFPRSMYKKDIPCTWAPTRPASRALGRERPVTGRSREEMIIDPLYLESEFW</sequence>
<keyword evidence="2" id="KW-1185">Reference proteome</keyword>
<protein>
    <submittedName>
        <fullName evidence="1">Uncharacterized protein</fullName>
    </submittedName>
</protein>
<proteinExistence type="predicted"/>
<dbReference type="AlphaFoldDB" id="A0A6A5YG88"/>
<evidence type="ECO:0000313" key="1">
    <source>
        <dbReference type="EMBL" id="KAF2106085.1"/>
    </source>
</evidence>